<reference evidence="4" key="1">
    <citation type="journal article" date="2012" name="ISME J.">
        <title>Roseobacter clade bacteria are abundant in coastal sediments and encode a novel combination of sulfur oxidation genes.</title>
        <authorList>
            <person name="Lenk S."/>
            <person name="Moraru C."/>
            <person name="Hahnke S."/>
            <person name="Arnds J."/>
            <person name="Richter M."/>
            <person name="Kube M."/>
            <person name="Reinhardt R."/>
            <person name="Brinkhoff T."/>
            <person name="Harder J."/>
            <person name="Amann R."/>
            <person name="Mussmann M."/>
        </authorList>
    </citation>
    <scope>NUCLEOTIDE SEQUENCE</scope>
</reference>
<dbReference type="SUPFAM" id="SSF55729">
    <property type="entry name" value="Acyl-CoA N-acyltransferases (Nat)"/>
    <property type="match status" value="1"/>
</dbReference>
<proteinExistence type="predicted"/>
<dbReference type="Pfam" id="PF13673">
    <property type="entry name" value="Acetyltransf_10"/>
    <property type="match status" value="1"/>
</dbReference>
<dbReference type="GO" id="GO:0016747">
    <property type="term" value="F:acyltransferase activity, transferring groups other than amino-acyl groups"/>
    <property type="evidence" value="ECO:0007669"/>
    <property type="project" value="InterPro"/>
</dbReference>
<dbReference type="InterPro" id="IPR000182">
    <property type="entry name" value="GNAT_dom"/>
</dbReference>
<feature type="domain" description="N-acetyltransferase" evidence="3">
    <location>
        <begin position="2"/>
        <end position="143"/>
    </location>
</feature>
<evidence type="ECO:0000256" key="1">
    <source>
        <dbReference type="ARBA" id="ARBA00022679"/>
    </source>
</evidence>
<evidence type="ECO:0000256" key="2">
    <source>
        <dbReference type="ARBA" id="ARBA00023315"/>
    </source>
</evidence>
<organism evidence="4">
    <name type="scientific">uncultured bacterium ws034A6</name>
    <dbReference type="NCBI Taxonomy" id="1131824"/>
    <lineage>
        <taxon>Bacteria</taxon>
        <taxon>environmental samples</taxon>
    </lineage>
</organism>
<dbReference type="CDD" id="cd04301">
    <property type="entry name" value="NAT_SF"/>
    <property type="match status" value="1"/>
</dbReference>
<dbReference type="AlphaFoldDB" id="I1X585"/>
<evidence type="ECO:0000313" key="4">
    <source>
        <dbReference type="EMBL" id="AFI78660.1"/>
    </source>
</evidence>
<dbReference type="EMBL" id="JQ256787">
    <property type="protein sequence ID" value="AFI78660.1"/>
    <property type="molecule type" value="Genomic_DNA"/>
</dbReference>
<dbReference type="InterPro" id="IPR050832">
    <property type="entry name" value="Bact_Acetyltransf"/>
</dbReference>
<protein>
    <submittedName>
        <fullName evidence="4">Thioesterase/acetyltransferase domain protein</fullName>
    </submittedName>
</protein>
<accession>I1X585</accession>
<gene>
    <name evidence="4" type="ORF">ws034A6_0029</name>
</gene>
<dbReference type="InterPro" id="IPR016181">
    <property type="entry name" value="Acyl_CoA_acyltransferase"/>
</dbReference>
<keyword evidence="2" id="KW-0012">Acyltransferase</keyword>
<sequence length="143" mass="16332">MRVTEPVTAEEFDQYYELRWKILRAPWNQARGSERVSDDETSTHLMVRGDDSKLIGVGRLHFNSIREAQIRFMAIDLPEQRKGIGTRLLQALEARAIEHGASSITLDARETAMGFYRKQGYSPQGPGHTLFNSIAHVKMMKEL</sequence>
<dbReference type="PROSITE" id="PS51186">
    <property type="entry name" value="GNAT"/>
    <property type="match status" value="1"/>
</dbReference>
<evidence type="ECO:0000259" key="3">
    <source>
        <dbReference type="PROSITE" id="PS51186"/>
    </source>
</evidence>
<keyword evidence="1 4" id="KW-0808">Transferase</keyword>
<dbReference type="PANTHER" id="PTHR43877">
    <property type="entry name" value="AMINOALKYLPHOSPHONATE N-ACETYLTRANSFERASE-RELATED-RELATED"/>
    <property type="match status" value="1"/>
</dbReference>
<name>I1X585_9BACT</name>
<dbReference type="Gene3D" id="3.40.630.30">
    <property type="match status" value="1"/>
</dbReference>